<dbReference type="Ensembl" id="ENSLLTT00000000278.1">
    <property type="protein sequence ID" value="ENSLLTP00000000273.1"/>
    <property type="gene ID" value="ENSLLTG00000000221.1"/>
</dbReference>
<evidence type="ECO:0000256" key="6">
    <source>
        <dbReference type="ARBA" id="ARBA00022692"/>
    </source>
</evidence>
<evidence type="ECO:0000313" key="17">
    <source>
        <dbReference type="Ensembl" id="ENSLLTP00000000273.1"/>
    </source>
</evidence>
<comment type="subcellular location">
    <subcellularLocation>
        <location evidence="1">Host cell membrane</location>
        <topology evidence="1">Single-pass type I membrane protein</topology>
    </subcellularLocation>
    <subcellularLocation>
        <location evidence="2">Host endomembrane system</location>
        <topology evidence="2">Peripheral membrane protein</topology>
    </subcellularLocation>
    <subcellularLocation>
        <location evidence="3">Virion membrane</location>
        <topology evidence="3">Single-pass type I membrane protein</topology>
    </subcellularLocation>
</comment>
<accession>A0A8C5WMN3</accession>
<evidence type="ECO:0000256" key="7">
    <source>
        <dbReference type="ARBA" id="ARBA00022870"/>
    </source>
</evidence>
<keyword evidence="5" id="KW-0945">Host-virus interaction</keyword>
<feature type="transmembrane region" description="Helical" evidence="15">
    <location>
        <begin position="341"/>
        <end position="367"/>
    </location>
</feature>
<dbReference type="SUPFAM" id="SSF53098">
    <property type="entry name" value="Ribonuclease H-like"/>
    <property type="match status" value="1"/>
</dbReference>
<organism evidence="17 18">
    <name type="scientific">Laticauda laticaudata</name>
    <name type="common">Blue-ringed sea krait</name>
    <name type="synonym">Blue-lipped sea krait</name>
    <dbReference type="NCBI Taxonomy" id="8630"/>
    <lineage>
        <taxon>Eukaryota</taxon>
        <taxon>Metazoa</taxon>
        <taxon>Chordata</taxon>
        <taxon>Craniata</taxon>
        <taxon>Vertebrata</taxon>
        <taxon>Euteleostomi</taxon>
        <taxon>Lepidosauria</taxon>
        <taxon>Squamata</taxon>
        <taxon>Bifurcata</taxon>
        <taxon>Unidentata</taxon>
        <taxon>Episquamata</taxon>
        <taxon>Toxicofera</taxon>
        <taxon>Serpentes</taxon>
        <taxon>Colubroidea</taxon>
        <taxon>Elapidae</taxon>
        <taxon>Laticaudinae</taxon>
        <taxon>Laticauda</taxon>
    </lineage>
</organism>
<sequence>MPKEIKTDNGPAYISTAFVDFCNKWGITHKFGIPTIVKPQNLTWVVLDVHADMLNSTSSMAVPGSWFPDLYFDFCIMMDATISHKWVKQRPLYVCPGHKKDTAHHKKYWSCVSTGEISWDPPLKDDFITLKRTGENVICKRNQRGVYQNCNPVKISFTNQGKRYRGWQAGVTWGGRVYDNDGDPGNIFTIKLIQTPVKPPVLVAPKNTLTNRKMPPPQPSGTPEKSSPAPLVYSSSPSQSHPGNPLWDTVTATYQLLNSTNPNITTACWFCYNVQPPYYEALGTFCIYTCFSDVSFSTFYADHSGIVQDSMTKLKEGLNKHKKEREDQQGWFKSWYNLSPWLTTLLSALIGPLILLVLICTIGPCLFNSFSKFITSRMNSLQTLLL</sequence>
<feature type="domain" description="Integrase catalytic" evidence="16">
    <location>
        <begin position="1"/>
        <end position="99"/>
    </location>
</feature>
<dbReference type="PROSITE" id="PS50994">
    <property type="entry name" value="INTEGRASE"/>
    <property type="match status" value="1"/>
</dbReference>
<evidence type="ECO:0000256" key="2">
    <source>
        <dbReference type="ARBA" id="ARBA00004531"/>
    </source>
</evidence>
<keyword evidence="7" id="KW-1043">Host membrane</keyword>
<dbReference type="PANTHER" id="PTHR10424:SF81">
    <property type="entry name" value="ERVV2 PROTEIN"/>
    <property type="match status" value="1"/>
</dbReference>
<dbReference type="AlphaFoldDB" id="A0A8C5WMN3"/>
<dbReference type="GeneTree" id="ENSGT00690000102286"/>
<evidence type="ECO:0000256" key="3">
    <source>
        <dbReference type="ARBA" id="ARBA00004563"/>
    </source>
</evidence>
<keyword evidence="13" id="KW-0449">Lipoprotein</keyword>
<reference evidence="17" key="2">
    <citation type="submission" date="2025-09" db="UniProtKB">
        <authorList>
            <consortium name="Ensembl"/>
        </authorList>
    </citation>
    <scope>IDENTIFICATION</scope>
</reference>
<evidence type="ECO:0000256" key="12">
    <source>
        <dbReference type="ARBA" id="ARBA00023180"/>
    </source>
</evidence>
<evidence type="ECO:0000256" key="1">
    <source>
        <dbReference type="ARBA" id="ARBA00004402"/>
    </source>
</evidence>
<dbReference type="PANTHER" id="PTHR10424">
    <property type="entry name" value="VIRAL ENVELOPE PROTEIN"/>
    <property type="match status" value="1"/>
</dbReference>
<evidence type="ECO:0000256" key="11">
    <source>
        <dbReference type="ARBA" id="ARBA00023157"/>
    </source>
</evidence>
<dbReference type="Proteomes" id="UP000694406">
    <property type="component" value="Unplaced"/>
</dbReference>
<keyword evidence="18" id="KW-1185">Reference proteome</keyword>
<keyword evidence="9 15" id="KW-0472">Membrane</keyword>
<proteinExistence type="predicted"/>
<dbReference type="InterPro" id="IPR036397">
    <property type="entry name" value="RNaseH_sf"/>
</dbReference>
<dbReference type="InterPro" id="IPR008981">
    <property type="entry name" value="FMuLV_rcpt-bd"/>
</dbReference>
<dbReference type="GO" id="GO:0003676">
    <property type="term" value="F:nucleic acid binding"/>
    <property type="evidence" value="ECO:0007669"/>
    <property type="project" value="InterPro"/>
</dbReference>
<dbReference type="InterPro" id="IPR018154">
    <property type="entry name" value="TLV/ENV_coat_polyprotein"/>
</dbReference>
<dbReference type="InterPro" id="IPR001584">
    <property type="entry name" value="Integrase_cat-core"/>
</dbReference>
<keyword evidence="12" id="KW-0325">Glycoprotein</keyword>
<reference evidence="17" key="1">
    <citation type="submission" date="2025-08" db="UniProtKB">
        <authorList>
            <consortium name="Ensembl"/>
        </authorList>
    </citation>
    <scope>IDENTIFICATION</scope>
</reference>
<evidence type="ECO:0000256" key="13">
    <source>
        <dbReference type="ARBA" id="ARBA00023288"/>
    </source>
</evidence>
<dbReference type="Pfam" id="PF00429">
    <property type="entry name" value="TLV_coat"/>
    <property type="match status" value="2"/>
</dbReference>
<keyword evidence="10" id="KW-0564">Palmitate</keyword>
<evidence type="ECO:0000256" key="14">
    <source>
        <dbReference type="SAM" id="MobiDB-lite"/>
    </source>
</evidence>
<evidence type="ECO:0000259" key="16">
    <source>
        <dbReference type="PROSITE" id="PS50994"/>
    </source>
</evidence>
<dbReference type="GO" id="GO:0015074">
    <property type="term" value="P:DNA integration"/>
    <property type="evidence" value="ECO:0007669"/>
    <property type="project" value="InterPro"/>
</dbReference>
<feature type="region of interest" description="Disordered" evidence="14">
    <location>
        <begin position="206"/>
        <end position="244"/>
    </location>
</feature>
<protein>
    <recommendedName>
        <fullName evidence="16">Integrase catalytic domain-containing protein</fullName>
    </recommendedName>
</protein>
<name>A0A8C5WMN3_LATLA</name>
<keyword evidence="6 15" id="KW-0812">Transmembrane</keyword>
<evidence type="ECO:0000313" key="18">
    <source>
        <dbReference type="Proteomes" id="UP000694406"/>
    </source>
</evidence>
<dbReference type="SUPFAM" id="SSF49830">
    <property type="entry name" value="ENV polyprotein, receptor-binding domain"/>
    <property type="match status" value="1"/>
</dbReference>
<dbReference type="Gene3D" id="3.30.420.10">
    <property type="entry name" value="Ribonuclease H-like superfamily/Ribonuclease H"/>
    <property type="match status" value="1"/>
</dbReference>
<evidence type="ECO:0000256" key="9">
    <source>
        <dbReference type="ARBA" id="ARBA00023136"/>
    </source>
</evidence>
<evidence type="ECO:0000256" key="10">
    <source>
        <dbReference type="ARBA" id="ARBA00023139"/>
    </source>
</evidence>
<dbReference type="InterPro" id="IPR012337">
    <property type="entry name" value="RNaseH-like_sf"/>
</dbReference>
<evidence type="ECO:0000256" key="5">
    <source>
        <dbReference type="ARBA" id="ARBA00022581"/>
    </source>
</evidence>
<dbReference type="Gene3D" id="3.90.310.10">
    <property type="entry name" value="ENV polyprotein, receptor-binding domain"/>
    <property type="match status" value="1"/>
</dbReference>
<feature type="compositionally biased region" description="Polar residues" evidence="14">
    <location>
        <begin position="233"/>
        <end position="242"/>
    </location>
</feature>
<keyword evidence="11" id="KW-1015">Disulfide bond</keyword>
<evidence type="ECO:0000256" key="4">
    <source>
        <dbReference type="ARBA" id="ARBA00022511"/>
    </source>
</evidence>
<evidence type="ECO:0000256" key="8">
    <source>
        <dbReference type="ARBA" id="ARBA00022989"/>
    </source>
</evidence>
<evidence type="ECO:0000256" key="15">
    <source>
        <dbReference type="SAM" id="Phobius"/>
    </source>
</evidence>
<keyword evidence="8 15" id="KW-1133">Transmembrane helix</keyword>
<keyword evidence="4" id="KW-1032">Host cell membrane</keyword>